<reference evidence="1" key="2">
    <citation type="journal article" date="2021" name="Sci. Rep.">
        <title>The distribution of antibiotic resistance genes in chicken gut microbiota commensals.</title>
        <authorList>
            <person name="Juricova H."/>
            <person name="Matiasovicova J."/>
            <person name="Kubasova T."/>
            <person name="Cejkova D."/>
            <person name="Rychlik I."/>
        </authorList>
    </citation>
    <scope>NUCLEOTIDE SEQUENCE</scope>
    <source>
        <strain evidence="1">An836</strain>
    </source>
</reference>
<sequence>MDLDTNVIEFTKDPNHGRYGYLIGVRDVDEEGLSVGGEGVAAKPADDAKGSA</sequence>
<gene>
    <name evidence="1" type="ORF">H7U32_00770</name>
</gene>
<dbReference type="EMBL" id="JACLYU010000001">
    <property type="protein sequence ID" value="MBM6698884.1"/>
    <property type="molecule type" value="Genomic_DNA"/>
</dbReference>
<reference evidence="1" key="1">
    <citation type="submission" date="2020-08" db="EMBL/GenBank/DDBJ databases">
        <authorList>
            <person name="Cejkova D."/>
            <person name="Kubasova T."/>
            <person name="Jahodarova E."/>
            <person name="Rychlik I."/>
        </authorList>
    </citation>
    <scope>NUCLEOTIDE SEQUENCE</scope>
    <source>
        <strain evidence="1">An836</strain>
    </source>
</reference>
<name>A0A939B8Z0_9BIFI</name>
<keyword evidence="2" id="KW-1185">Reference proteome</keyword>
<comment type="caution">
    <text evidence="1">The sequence shown here is derived from an EMBL/GenBank/DDBJ whole genome shotgun (WGS) entry which is preliminary data.</text>
</comment>
<dbReference type="AlphaFoldDB" id="A0A939B8Z0"/>
<accession>A0A939B8Z0</accession>
<protein>
    <submittedName>
        <fullName evidence="1">Uncharacterized protein</fullName>
    </submittedName>
</protein>
<dbReference type="Proteomes" id="UP000718821">
    <property type="component" value="Unassembled WGS sequence"/>
</dbReference>
<evidence type="ECO:0000313" key="2">
    <source>
        <dbReference type="Proteomes" id="UP000718821"/>
    </source>
</evidence>
<proteinExistence type="predicted"/>
<dbReference type="RefSeq" id="WP_204467160.1">
    <property type="nucleotide sequence ID" value="NZ_JACLYU010000001.1"/>
</dbReference>
<organism evidence="1 2">
    <name type="scientific">Bifidobacterium pullorum subsp. saeculare</name>
    <dbReference type="NCBI Taxonomy" id="78257"/>
    <lineage>
        <taxon>Bacteria</taxon>
        <taxon>Bacillati</taxon>
        <taxon>Actinomycetota</taxon>
        <taxon>Actinomycetes</taxon>
        <taxon>Bifidobacteriales</taxon>
        <taxon>Bifidobacteriaceae</taxon>
        <taxon>Bifidobacterium</taxon>
    </lineage>
</organism>
<evidence type="ECO:0000313" key="1">
    <source>
        <dbReference type="EMBL" id="MBM6698884.1"/>
    </source>
</evidence>